<dbReference type="Gene3D" id="3.30.465.10">
    <property type="match status" value="1"/>
</dbReference>
<reference evidence="2 3" key="1">
    <citation type="submission" date="2011-01" db="EMBL/GenBank/DDBJ databases">
        <title>Complete sequence of chromosome of Streptomyces flavogriseus ATCC 33331.</title>
        <authorList>
            <consortium name="US DOE Joint Genome Institute"/>
            <person name="Lucas S."/>
            <person name="Copeland A."/>
            <person name="Lapidus A."/>
            <person name="Cheng J.-F."/>
            <person name="Goodwin L."/>
            <person name="Pitluck S."/>
            <person name="Davenport K."/>
            <person name="Detter J.C."/>
            <person name="Han C."/>
            <person name="Tapia R."/>
            <person name="Land M."/>
            <person name="Hauser L."/>
            <person name="Kyrpides N."/>
            <person name="Ivanova N."/>
            <person name="Ovchinnikova G."/>
            <person name="Pagani I."/>
            <person name="Brumm P."/>
            <person name="Mead D."/>
            <person name="Woyke T."/>
        </authorList>
    </citation>
    <scope>NUCLEOTIDE SEQUENCE [LARGE SCALE GENOMIC DNA]</scope>
    <source>
        <strain evidence="3">ATCC 33331 / IAF-45CD</strain>
    </source>
</reference>
<dbReference type="InterPro" id="IPR036318">
    <property type="entry name" value="FAD-bd_PCMH-like_sf"/>
</dbReference>
<dbReference type="GO" id="GO:0071949">
    <property type="term" value="F:FAD binding"/>
    <property type="evidence" value="ECO:0007669"/>
    <property type="project" value="InterPro"/>
</dbReference>
<dbReference type="AlphaFoldDB" id="A0A8D3WJW1"/>
<dbReference type="Proteomes" id="UP000002066">
    <property type="component" value="Chromosome"/>
</dbReference>
<dbReference type="PANTHER" id="PTHR43762">
    <property type="entry name" value="L-GULONOLACTONE OXIDASE"/>
    <property type="match status" value="1"/>
</dbReference>
<evidence type="ECO:0000313" key="2">
    <source>
        <dbReference type="EMBL" id="ADW03830.1"/>
    </source>
</evidence>
<sequence length="449" mass="47390">MSVDTVSLTGWGRTSPTAALRFRPRTYEEAAAVVRGRGPRGVVARGLGRAHGDAAQNAGGSVLDMTALDRIRSVDAVAGTVVCDAGVSLRRLLATLLPLGWFLPVTPATGHVTVGGAIGSDVHGRNHRTAGSFARHVRSLELLTADGEVRTVLPGTDLFGATLGGLGLTGVVLSATLGLRPVTTSLMSVDTARAADLDGVLARLAACGDGTPYAAAWIDLLARGRSTGRGVVTRGEHVPLDALPAHARRTALTFRPGPVPSARALVPEGLLGRAPTALLNELRHRGTPAVRTRQPQRIPAFFHPLDSAPGWSRGRGRAGSVQYQFTVGHGQEEILHRIVRQLTVRRCPAFHAVLKRFGESGPGWLSFPAPGWTLSFGMPAGLPGLARLLDVLDEEVAAAGGRVCLAKDARLRPGLLAAMYPRLPEFRALRGELDPEGAFRSDLSRRLVL</sequence>
<proteinExistence type="predicted"/>
<evidence type="ECO:0000259" key="1">
    <source>
        <dbReference type="PROSITE" id="PS51387"/>
    </source>
</evidence>
<name>A0A8D3WJW1_STRFA</name>
<organism evidence="2 3">
    <name type="scientific">Streptomyces pratensis (strain ATCC 33331 / IAF-45CD)</name>
    <dbReference type="NCBI Taxonomy" id="591167"/>
    <lineage>
        <taxon>Bacteria</taxon>
        <taxon>Bacillati</taxon>
        <taxon>Actinomycetota</taxon>
        <taxon>Actinomycetes</taxon>
        <taxon>Kitasatosporales</taxon>
        <taxon>Streptomycetaceae</taxon>
        <taxon>Streptomyces</taxon>
    </lineage>
</organism>
<dbReference type="InterPro" id="IPR016169">
    <property type="entry name" value="FAD-bd_PCMH_sub2"/>
</dbReference>
<dbReference type="InterPro" id="IPR016171">
    <property type="entry name" value="Vanillyl_alc_oxidase_C-sub2"/>
</dbReference>
<dbReference type="GO" id="GO:0016899">
    <property type="term" value="F:oxidoreductase activity, acting on the CH-OH group of donors, oxygen as acceptor"/>
    <property type="evidence" value="ECO:0007669"/>
    <property type="project" value="InterPro"/>
</dbReference>
<dbReference type="OrthoDB" id="143770at2"/>
<dbReference type="SUPFAM" id="SSF56176">
    <property type="entry name" value="FAD-binding/transporter-associated domain-like"/>
    <property type="match status" value="1"/>
</dbReference>
<dbReference type="Pfam" id="PF01565">
    <property type="entry name" value="FAD_binding_4"/>
    <property type="match status" value="1"/>
</dbReference>
<gene>
    <name evidence="2" type="ordered locus">Sfla_2401</name>
</gene>
<feature type="domain" description="FAD-binding PCMH-type" evidence="1">
    <location>
        <begin position="14"/>
        <end position="182"/>
    </location>
</feature>
<dbReference type="InterPro" id="IPR006094">
    <property type="entry name" value="Oxid_FAD_bind_N"/>
</dbReference>
<dbReference type="KEGG" id="sfa:Sfla_2401"/>
<dbReference type="InterPro" id="IPR016166">
    <property type="entry name" value="FAD-bd_PCMH"/>
</dbReference>
<protein>
    <submittedName>
        <fullName evidence="2">FAD linked oxidase domain protein</fullName>
    </submittedName>
</protein>
<dbReference type="EMBL" id="CP002475">
    <property type="protein sequence ID" value="ADW03830.1"/>
    <property type="molecule type" value="Genomic_DNA"/>
</dbReference>
<dbReference type="InterPro" id="IPR010031">
    <property type="entry name" value="FAD_lactone_oxidase-like"/>
</dbReference>
<dbReference type="Gene3D" id="1.10.45.10">
    <property type="entry name" value="Vanillyl-alcohol Oxidase, Chain A, domain 4"/>
    <property type="match status" value="1"/>
</dbReference>
<dbReference type="PROSITE" id="PS51387">
    <property type="entry name" value="FAD_PCMH"/>
    <property type="match status" value="1"/>
</dbReference>
<accession>A0A8D3WJW1</accession>
<evidence type="ECO:0000313" key="3">
    <source>
        <dbReference type="Proteomes" id="UP000002066"/>
    </source>
</evidence>
<dbReference type="GO" id="GO:0080049">
    <property type="term" value="F:L-gulono-1,4-lactone dehydrogenase activity"/>
    <property type="evidence" value="ECO:0007669"/>
    <property type="project" value="TreeGrafter"/>
</dbReference>
<dbReference type="PANTHER" id="PTHR43762:SF1">
    <property type="entry name" value="D-ARABINONO-1,4-LACTONE OXIDASE"/>
    <property type="match status" value="1"/>
</dbReference>